<dbReference type="GO" id="GO:0070967">
    <property type="term" value="F:coenzyme F420 binding"/>
    <property type="evidence" value="ECO:0007669"/>
    <property type="project" value="TreeGrafter"/>
</dbReference>
<comment type="similarity">
    <text evidence="1">Belongs to the F420H(2)-dependent quinone reductase family.</text>
</comment>
<dbReference type="Pfam" id="PF01814">
    <property type="entry name" value="Hemerythrin"/>
    <property type="match status" value="1"/>
</dbReference>
<dbReference type="CDD" id="cd12108">
    <property type="entry name" value="Hr-like"/>
    <property type="match status" value="1"/>
</dbReference>
<dbReference type="SUPFAM" id="SSF50475">
    <property type="entry name" value="FMN-binding split barrel"/>
    <property type="match status" value="1"/>
</dbReference>
<reference evidence="5 6" key="1">
    <citation type="submission" date="2020-03" db="EMBL/GenBank/DDBJ databases">
        <title>Sequencing the genomes of 1000 actinobacteria strains.</title>
        <authorList>
            <person name="Klenk H.-P."/>
        </authorList>
    </citation>
    <scope>NUCLEOTIDE SEQUENCE [LARGE SCALE GENOMIC DNA]</scope>
    <source>
        <strain evidence="5 6">DSM 45490</strain>
    </source>
</reference>
<dbReference type="GO" id="GO:0005886">
    <property type="term" value="C:plasma membrane"/>
    <property type="evidence" value="ECO:0007669"/>
    <property type="project" value="TreeGrafter"/>
</dbReference>
<protein>
    <submittedName>
        <fullName evidence="5">Deazaflavin-dependent oxidoreductase (Nitroreductase family)</fullName>
    </submittedName>
</protein>
<dbReference type="Proteomes" id="UP000555407">
    <property type="component" value="Unassembled WGS sequence"/>
</dbReference>
<gene>
    <name evidence="5" type="ORF">BJY22_000767</name>
</gene>
<evidence type="ECO:0000256" key="1">
    <source>
        <dbReference type="ARBA" id="ARBA00008710"/>
    </source>
</evidence>
<dbReference type="PANTHER" id="PTHR39428">
    <property type="entry name" value="F420H(2)-DEPENDENT QUINONE REDUCTASE RV1261C"/>
    <property type="match status" value="1"/>
</dbReference>
<dbReference type="PANTHER" id="PTHR39428:SF1">
    <property type="entry name" value="F420H(2)-DEPENDENT QUINONE REDUCTASE RV1261C"/>
    <property type="match status" value="1"/>
</dbReference>
<feature type="coiled-coil region" evidence="3">
    <location>
        <begin position="187"/>
        <end position="233"/>
    </location>
</feature>
<dbReference type="Pfam" id="PF04075">
    <property type="entry name" value="F420H2_quin_red"/>
    <property type="match status" value="1"/>
</dbReference>
<dbReference type="AlphaFoldDB" id="A0A7X5V5N4"/>
<feature type="domain" description="Hemerythrin-like" evidence="4">
    <location>
        <begin position="120"/>
        <end position="238"/>
    </location>
</feature>
<evidence type="ECO:0000313" key="5">
    <source>
        <dbReference type="EMBL" id="NIK55050.1"/>
    </source>
</evidence>
<dbReference type="GO" id="GO:0016491">
    <property type="term" value="F:oxidoreductase activity"/>
    <property type="evidence" value="ECO:0007669"/>
    <property type="project" value="InterPro"/>
</dbReference>
<dbReference type="EMBL" id="JAASRO010000001">
    <property type="protein sequence ID" value="NIK55050.1"/>
    <property type="molecule type" value="Genomic_DNA"/>
</dbReference>
<comment type="catalytic activity">
    <reaction evidence="2">
        <text>oxidized coenzyme F420-(gamma-L-Glu)(n) + a quinol + H(+) = reduced coenzyme F420-(gamma-L-Glu)(n) + a quinone</text>
        <dbReference type="Rhea" id="RHEA:39663"/>
        <dbReference type="Rhea" id="RHEA-COMP:12939"/>
        <dbReference type="Rhea" id="RHEA-COMP:14378"/>
        <dbReference type="ChEBI" id="CHEBI:15378"/>
        <dbReference type="ChEBI" id="CHEBI:24646"/>
        <dbReference type="ChEBI" id="CHEBI:132124"/>
        <dbReference type="ChEBI" id="CHEBI:133980"/>
        <dbReference type="ChEBI" id="CHEBI:139511"/>
    </reaction>
</comment>
<evidence type="ECO:0000256" key="3">
    <source>
        <dbReference type="SAM" id="Coils"/>
    </source>
</evidence>
<keyword evidence="3" id="KW-0175">Coiled coil</keyword>
<dbReference type="Gene3D" id="1.20.120.520">
    <property type="entry name" value="nmb1532 protein domain like"/>
    <property type="match status" value="1"/>
</dbReference>
<organism evidence="5 6">
    <name type="scientific">Kribbella shirazensis</name>
    <dbReference type="NCBI Taxonomy" id="1105143"/>
    <lineage>
        <taxon>Bacteria</taxon>
        <taxon>Bacillati</taxon>
        <taxon>Actinomycetota</taxon>
        <taxon>Actinomycetes</taxon>
        <taxon>Propionibacteriales</taxon>
        <taxon>Kribbellaceae</taxon>
        <taxon>Kribbella</taxon>
    </lineage>
</organism>
<evidence type="ECO:0000313" key="6">
    <source>
        <dbReference type="Proteomes" id="UP000555407"/>
    </source>
</evidence>
<dbReference type="NCBIfam" id="TIGR00026">
    <property type="entry name" value="hi_GC_TIGR00026"/>
    <property type="match status" value="1"/>
</dbReference>
<keyword evidence="6" id="KW-1185">Reference proteome</keyword>
<dbReference type="InterPro" id="IPR012312">
    <property type="entry name" value="Hemerythrin-like"/>
</dbReference>
<dbReference type="InterPro" id="IPR004378">
    <property type="entry name" value="F420H2_quin_Rdtase"/>
</dbReference>
<evidence type="ECO:0000259" key="4">
    <source>
        <dbReference type="Pfam" id="PF01814"/>
    </source>
</evidence>
<proteinExistence type="inferred from homology"/>
<accession>A0A7X5V5N4</accession>
<comment type="caution">
    <text evidence="5">The sequence shown here is derived from an EMBL/GenBank/DDBJ whole genome shotgun (WGS) entry which is preliminary data.</text>
</comment>
<evidence type="ECO:0000256" key="2">
    <source>
        <dbReference type="ARBA" id="ARBA00049106"/>
    </source>
</evidence>
<sequence length="238" mass="25850">MLLLTTTGARTGQPRTAILGYYPDGDRVLVVGSAGGSPKHPAWYHNLLANPEVNVDLGLFSYPAKAVVLRGAERDEVFARLVEADPGWGDYQQRTTRALPVVALVQQPGPPPGAERGFAEALKTIHAAFRRELSLIRHEVATSGTLGAQLRINCLTVCQGLHYHHTGESTGLFPALLAQHPELADVIAVLQAEHDQIAVLLAELEKLVSTDLLDQVDELIAQLNAHLDREEEALLPYL</sequence>
<dbReference type="InterPro" id="IPR012349">
    <property type="entry name" value="Split_barrel_FMN-bd"/>
</dbReference>
<name>A0A7X5V5N4_9ACTN</name>
<dbReference type="Gene3D" id="2.30.110.10">
    <property type="entry name" value="Electron Transport, Fmn-binding Protein, Chain A"/>
    <property type="match status" value="1"/>
</dbReference>